<dbReference type="EMBL" id="CAJNOK010009397">
    <property type="protein sequence ID" value="CAF1088936.1"/>
    <property type="molecule type" value="Genomic_DNA"/>
</dbReference>
<name>A0A8S2KGU4_9BILA</name>
<evidence type="ECO:0000256" key="1">
    <source>
        <dbReference type="SAM" id="Phobius"/>
    </source>
</evidence>
<feature type="transmembrane region" description="Helical" evidence="1">
    <location>
        <begin position="147"/>
        <end position="169"/>
    </location>
</feature>
<keyword evidence="1" id="KW-0472">Membrane</keyword>
<proteinExistence type="predicted"/>
<comment type="caution">
    <text evidence="3">The sequence shown here is derived from an EMBL/GenBank/DDBJ whole genome shotgun (WGS) entry which is preliminary data.</text>
</comment>
<reference evidence="3" key="1">
    <citation type="submission" date="2021-02" db="EMBL/GenBank/DDBJ databases">
        <authorList>
            <person name="Nowell W R."/>
        </authorList>
    </citation>
    <scope>NUCLEOTIDE SEQUENCE</scope>
</reference>
<feature type="transmembrane region" description="Helical" evidence="1">
    <location>
        <begin position="12"/>
        <end position="39"/>
    </location>
</feature>
<dbReference type="Proteomes" id="UP000677228">
    <property type="component" value="Unassembled WGS sequence"/>
</dbReference>
<gene>
    <name evidence="2" type="ORF">OVA965_LOCUS18717</name>
    <name evidence="3" type="ORF">TMI583_LOCUS18731</name>
</gene>
<feature type="transmembrane region" description="Helical" evidence="1">
    <location>
        <begin position="93"/>
        <end position="118"/>
    </location>
</feature>
<sequence>MALLDIGYLATIPGILNILEILVVLGALISVSITSRLFAEYADNQRHIYPDLYTAVVRSVFQAFCIICIALTLAILLIHLYGARFRGPHFSNINRLCSTLNIIMGLMMLSMGICSALWEDKLRRTPAVVNKGYYSYRERYLFGEPTYGHPGAAAAAAAFGFLAAILYFIEACTRPTLDTETRHIPISNRNYVNTTETPINYQPQQYYPAKYPITTSTHERIIPVETTINRPSY</sequence>
<keyword evidence="1" id="KW-0812">Transmembrane</keyword>
<protein>
    <recommendedName>
        <fullName evidence="5">MARVEL domain-containing protein</fullName>
    </recommendedName>
</protein>
<organism evidence="3 4">
    <name type="scientific">Didymodactylos carnosus</name>
    <dbReference type="NCBI Taxonomy" id="1234261"/>
    <lineage>
        <taxon>Eukaryota</taxon>
        <taxon>Metazoa</taxon>
        <taxon>Spiralia</taxon>
        <taxon>Gnathifera</taxon>
        <taxon>Rotifera</taxon>
        <taxon>Eurotatoria</taxon>
        <taxon>Bdelloidea</taxon>
        <taxon>Philodinida</taxon>
        <taxon>Philodinidae</taxon>
        <taxon>Didymodactylos</taxon>
    </lineage>
</organism>
<evidence type="ECO:0000313" key="4">
    <source>
        <dbReference type="Proteomes" id="UP000682733"/>
    </source>
</evidence>
<dbReference type="AlphaFoldDB" id="A0A8S2KGU4"/>
<evidence type="ECO:0000313" key="2">
    <source>
        <dbReference type="EMBL" id="CAF1088936.1"/>
    </source>
</evidence>
<evidence type="ECO:0008006" key="5">
    <source>
        <dbReference type="Google" id="ProtNLM"/>
    </source>
</evidence>
<evidence type="ECO:0000313" key="3">
    <source>
        <dbReference type="EMBL" id="CAF3850698.1"/>
    </source>
</evidence>
<accession>A0A8S2KGU4</accession>
<feature type="transmembrane region" description="Helical" evidence="1">
    <location>
        <begin position="59"/>
        <end position="81"/>
    </location>
</feature>
<dbReference type="EMBL" id="CAJOBA010009414">
    <property type="protein sequence ID" value="CAF3850698.1"/>
    <property type="molecule type" value="Genomic_DNA"/>
</dbReference>
<dbReference type="Proteomes" id="UP000682733">
    <property type="component" value="Unassembled WGS sequence"/>
</dbReference>
<keyword evidence="1" id="KW-1133">Transmembrane helix</keyword>